<reference evidence="2" key="1">
    <citation type="submission" date="2020-11" db="EMBL/GenBank/DDBJ databases">
        <authorList>
            <person name="Tran Van P."/>
        </authorList>
    </citation>
    <scope>NUCLEOTIDE SEQUENCE</scope>
</reference>
<feature type="signal peptide" evidence="1">
    <location>
        <begin position="1"/>
        <end position="19"/>
    </location>
</feature>
<dbReference type="AlphaFoldDB" id="A0A7R9QST4"/>
<dbReference type="OrthoDB" id="6515351at2759"/>
<feature type="non-terminal residue" evidence="2">
    <location>
        <position position="1"/>
    </location>
</feature>
<evidence type="ECO:0000256" key="1">
    <source>
        <dbReference type="SAM" id="SignalP"/>
    </source>
</evidence>
<keyword evidence="3" id="KW-1185">Reference proteome</keyword>
<evidence type="ECO:0000313" key="2">
    <source>
        <dbReference type="EMBL" id="CAD7655898.1"/>
    </source>
</evidence>
<evidence type="ECO:0000313" key="3">
    <source>
        <dbReference type="Proteomes" id="UP000728032"/>
    </source>
</evidence>
<dbReference type="EMBL" id="CAJPVJ010010232">
    <property type="protein sequence ID" value="CAG2173085.1"/>
    <property type="molecule type" value="Genomic_DNA"/>
</dbReference>
<dbReference type="EMBL" id="OC925057">
    <property type="protein sequence ID" value="CAD7655898.1"/>
    <property type="molecule type" value="Genomic_DNA"/>
</dbReference>
<dbReference type="Proteomes" id="UP000728032">
    <property type="component" value="Unassembled WGS sequence"/>
</dbReference>
<accession>A0A7R9QST4</accession>
<keyword evidence="1" id="KW-0732">Signal</keyword>
<feature type="chain" id="PRO_5036211920" evidence="1">
    <location>
        <begin position="20"/>
        <end position="88"/>
    </location>
</feature>
<sequence length="88" mass="10033">MKFFILMLSFVLLIQLCLCQRQGMYKVKGDYLDVPVRASYKIMGNDDDGFLEDGIIVKTKGSGYIDPRFKNRDPYRGSASQIIYGRPG</sequence>
<organism evidence="2">
    <name type="scientific">Oppiella nova</name>
    <dbReference type="NCBI Taxonomy" id="334625"/>
    <lineage>
        <taxon>Eukaryota</taxon>
        <taxon>Metazoa</taxon>
        <taxon>Ecdysozoa</taxon>
        <taxon>Arthropoda</taxon>
        <taxon>Chelicerata</taxon>
        <taxon>Arachnida</taxon>
        <taxon>Acari</taxon>
        <taxon>Acariformes</taxon>
        <taxon>Sarcoptiformes</taxon>
        <taxon>Oribatida</taxon>
        <taxon>Brachypylina</taxon>
        <taxon>Oppioidea</taxon>
        <taxon>Oppiidae</taxon>
        <taxon>Oppiella</taxon>
    </lineage>
</organism>
<name>A0A7R9QST4_9ACAR</name>
<proteinExistence type="predicted"/>
<gene>
    <name evidence="2" type="ORF">ONB1V03_LOCUS12539</name>
</gene>
<protein>
    <submittedName>
        <fullName evidence="2">Uncharacterized protein</fullName>
    </submittedName>
</protein>